<dbReference type="RefSeq" id="XP_016257515.1">
    <property type="nucleotide sequence ID" value="XM_016412207.1"/>
</dbReference>
<protein>
    <recommendedName>
        <fullName evidence="1">PROCN domain-containing protein</fullName>
    </recommendedName>
</protein>
<accession>A0A0D2DND4</accession>
<dbReference type="GO" id="GO:0030620">
    <property type="term" value="F:U2 snRNA binding"/>
    <property type="evidence" value="ECO:0007669"/>
    <property type="project" value="TreeGrafter"/>
</dbReference>
<dbReference type="STRING" id="215243.A0A0D2DND4"/>
<dbReference type="GO" id="GO:0097157">
    <property type="term" value="F:pre-mRNA intronic binding"/>
    <property type="evidence" value="ECO:0007669"/>
    <property type="project" value="TreeGrafter"/>
</dbReference>
<dbReference type="GO" id="GO:0071013">
    <property type="term" value="C:catalytic step 2 spliceosome"/>
    <property type="evidence" value="ECO:0007669"/>
    <property type="project" value="TreeGrafter"/>
</dbReference>
<dbReference type="GO" id="GO:0017070">
    <property type="term" value="F:U6 snRNA binding"/>
    <property type="evidence" value="ECO:0007669"/>
    <property type="project" value="TreeGrafter"/>
</dbReference>
<feature type="domain" description="PROCN" evidence="1">
    <location>
        <begin position="113"/>
        <end position="161"/>
    </location>
</feature>
<dbReference type="AlphaFoldDB" id="A0A0D2DND4"/>
<dbReference type="InterPro" id="IPR012592">
    <property type="entry name" value="PROCN"/>
</dbReference>
<dbReference type="GO" id="GO:0030619">
    <property type="term" value="F:U1 snRNA binding"/>
    <property type="evidence" value="ECO:0007669"/>
    <property type="project" value="TreeGrafter"/>
</dbReference>
<dbReference type="HOGENOM" id="CLU_1326382_0_0_1"/>
<proteinExistence type="predicted"/>
<dbReference type="EMBL" id="KN847345">
    <property type="protein sequence ID" value="KIW37299.1"/>
    <property type="molecule type" value="Genomic_DNA"/>
</dbReference>
<dbReference type="Proteomes" id="UP000053342">
    <property type="component" value="Unassembled WGS sequence"/>
</dbReference>
<dbReference type="PANTHER" id="PTHR11140:SF0">
    <property type="entry name" value="PRE-MRNA-PROCESSING-SPLICING FACTOR 8"/>
    <property type="match status" value="1"/>
</dbReference>
<gene>
    <name evidence="2" type="ORF">PV06_10639</name>
</gene>
<dbReference type="Pfam" id="PF08083">
    <property type="entry name" value="PROCN"/>
    <property type="match status" value="1"/>
</dbReference>
<keyword evidence="3" id="KW-1185">Reference proteome</keyword>
<reference evidence="2 3" key="1">
    <citation type="submission" date="2015-01" db="EMBL/GenBank/DDBJ databases">
        <title>The Genome Sequence of Exophiala oligosperma CBS72588.</title>
        <authorList>
            <consortium name="The Broad Institute Genomics Platform"/>
            <person name="Cuomo C."/>
            <person name="de Hoog S."/>
            <person name="Gorbushina A."/>
            <person name="Stielow B."/>
            <person name="Teixiera M."/>
            <person name="Abouelleil A."/>
            <person name="Chapman S.B."/>
            <person name="Priest M."/>
            <person name="Young S.K."/>
            <person name="Wortman J."/>
            <person name="Nusbaum C."/>
            <person name="Birren B."/>
        </authorList>
    </citation>
    <scope>NUCLEOTIDE SEQUENCE [LARGE SCALE GENOMIC DNA]</scope>
    <source>
        <strain evidence="2 3">CBS 72588</strain>
    </source>
</reference>
<organism evidence="2 3">
    <name type="scientific">Exophiala oligosperma</name>
    <dbReference type="NCBI Taxonomy" id="215243"/>
    <lineage>
        <taxon>Eukaryota</taxon>
        <taxon>Fungi</taxon>
        <taxon>Dikarya</taxon>
        <taxon>Ascomycota</taxon>
        <taxon>Pezizomycotina</taxon>
        <taxon>Eurotiomycetes</taxon>
        <taxon>Chaetothyriomycetidae</taxon>
        <taxon>Chaetothyriales</taxon>
        <taxon>Herpotrichiellaceae</taxon>
        <taxon>Exophiala</taxon>
    </lineage>
</organism>
<dbReference type="OrthoDB" id="3249241at2759"/>
<dbReference type="InterPro" id="IPR027652">
    <property type="entry name" value="PRP8"/>
</dbReference>
<dbReference type="GO" id="GO:0030623">
    <property type="term" value="F:U5 snRNA binding"/>
    <property type="evidence" value="ECO:0007669"/>
    <property type="project" value="TreeGrafter"/>
</dbReference>
<dbReference type="GO" id="GO:0000244">
    <property type="term" value="P:spliceosomal tri-snRNP complex assembly"/>
    <property type="evidence" value="ECO:0007669"/>
    <property type="project" value="TreeGrafter"/>
</dbReference>
<name>A0A0D2DND4_9EURO</name>
<dbReference type="GO" id="GO:0005682">
    <property type="term" value="C:U5 snRNP"/>
    <property type="evidence" value="ECO:0007669"/>
    <property type="project" value="TreeGrafter"/>
</dbReference>
<evidence type="ECO:0000313" key="3">
    <source>
        <dbReference type="Proteomes" id="UP000053342"/>
    </source>
</evidence>
<dbReference type="GeneID" id="27362713"/>
<dbReference type="PANTHER" id="PTHR11140">
    <property type="entry name" value="PRE-MRNA SPLICING FACTOR PRP8"/>
    <property type="match status" value="1"/>
</dbReference>
<evidence type="ECO:0000259" key="1">
    <source>
        <dbReference type="Pfam" id="PF08083"/>
    </source>
</evidence>
<sequence length="207" mass="23739">MTCKHRIARTELGRLATSKYFVSLARGRWKKSCTQNLQTAANQHRIHRDNLFANQNENQVLRDIVNKTNVAESKAGVCVTSLELEEHDSDSSDGEVKDEDRLIKTEEKENAAKYKLMHHIRSCKDLKHLIYYRFNSGPVGKGLGCGFWAPSWRVWLLFLRGRHSKGIAKTVTKQHVESHFDLELRASVMADLIDTTPEGIRQFFNIS</sequence>
<evidence type="ECO:0000313" key="2">
    <source>
        <dbReference type="EMBL" id="KIW37299.1"/>
    </source>
</evidence>
<dbReference type="VEuPathDB" id="FungiDB:PV06_10639"/>